<keyword evidence="3" id="KW-0479">Metal-binding</keyword>
<evidence type="ECO:0000256" key="1">
    <source>
        <dbReference type="ARBA" id="ARBA00001947"/>
    </source>
</evidence>
<comment type="catalytic activity">
    <reaction evidence="8">
        <text>3',5'-cyclic UMP + H2O = UMP + H(+)</text>
        <dbReference type="Rhea" id="RHEA:70575"/>
        <dbReference type="ChEBI" id="CHEBI:15377"/>
        <dbReference type="ChEBI" id="CHEBI:15378"/>
        <dbReference type="ChEBI" id="CHEBI:57865"/>
        <dbReference type="ChEBI" id="CHEBI:184387"/>
    </reaction>
    <physiologicalReaction direction="left-to-right" evidence="8">
        <dbReference type="Rhea" id="RHEA:70576"/>
    </physiologicalReaction>
</comment>
<evidence type="ECO:0000256" key="5">
    <source>
        <dbReference type="ARBA" id="ARBA00022833"/>
    </source>
</evidence>
<dbReference type="Gene3D" id="3.60.15.10">
    <property type="entry name" value="Ribonuclease Z/Hydroxyacylglutathione hydrolase-like"/>
    <property type="match status" value="1"/>
</dbReference>
<feature type="domain" description="Metallo-beta-lactamase" evidence="9">
    <location>
        <begin position="21"/>
        <end position="202"/>
    </location>
</feature>
<comment type="cofactor">
    <cofactor evidence="1">
        <name>Zn(2+)</name>
        <dbReference type="ChEBI" id="CHEBI:29105"/>
    </cofactor>
</comment>
<evidence type="ECO:0000256" key="2">
    <source>
        <dbReference type="ARBA" id="ARBA00007749"/>
    </source>
</evidence>
<evidence type="ECO:0000256" key="3">
    <source>
        <dbReference type="ARBA" id="ARBA00022723"/>
    </source>
</evidence>
<comment type="similarity">
    <text evidence="2">Belongs to the metallo-beta-lactamase superfamily.</text>
</comment>
<evidence type="ECO:0000259" key="9">
    <source>
        <dbReference type="SMART" id="SM00849"/>
    </source>
</evidence>
<keyword evidence="11" id="KW-1185">Reference proteome</keyword>
<comment type="catalytic activity">
    <reaction evidence="6">
        <text>3',5'-cyclic CMP + H2O = CMP + H(+)</text>
        <dbReference type="Rhea" id="RHEA:72675"/>
        <dbReference type="ChEBI" id="CHEBI:15377"/>
        <dbReference type="ChEBI" id="CHEBI:15378"/>
        <dbReference type="ChEBI" id="CHEBI:58003"/>
        <dbReference type="ChEBI" id="CHEBI:60377"/>
    </reaction>
    <physiologicalReaction direction="left-to-right" evidence="6">
        <dbReference type="Rhea" id="RHEA:72676"/>
    </physiologicalReaction>
</comment>
<evidence type="ECO:0000256" key="4">
    <source>
        <dbReference type="ARBA" id="ARBA00022801"/>
    </source>
</evidence>
<comment type="function">
    <text evidence="7">Counteracts the endogenous Pycsar antiviral defense system. Phosphodiesterase that enables metal-dependent hydrolysis of host cyclic nucleotide Pycsar defense signals such as cCMP and cUMP.</text>
</comment>
<sequence>MKVDILFEGFPGKSSRGFLGWSSCVLLRPDHGKPMLFDTAGFNERYALLSKLAKLGIDADEIGSVFISHFHFDHAVNYPLFSRAQFYLHEEEVSHVQKNGRADLAIPAEMYQALHGTGRLTLLAGSEGEVQGIPWRLTPGHTPGLCSLFFRQDGQNWVLASDAAKNRYELLSEKAAMTWDDDASTKSIQAIKAWADIVVTGHDGIIKIVRERGDVHLEPLTTPAVEITLPSEQNGEPAVISLKL</sequence>
<proteinExistence type="inferred from homology"/>
<dbReference type="RefSeq" id="WP_310764440.1">
    <property type="nucleotide sequence ID" value="NZ_CP134050.1"/>
</dbReference>
<organism evidence="10 11">
    <name type="scientific">Brevibacillus brevis</name>
    <name type="common">Bacillus brevis</name>
    <dbReference type="NCBI Taxonomy" id="1393"/>
    <lineage>
        <taxon>Bacteria</taxon>
        <taxon>Bacillati</taxon>
        <taxon>Bacillota</taxon>
        <taxon>Bacilli</taxon>
        <taxon>Bacillales</taxon>
        <taxon>Paenibacillaceae</taxon>
        <taxon>Brevibacillus</taxon>
    </lineage>
</organism>
<keyword evidence="4" id="KW-0378">Hydrolase</keyword>
<evidence type="ECO:0000256" key="6">
    <source>
        <dbReference type="ARBA" id="ARBA00034221"/>
    </source>
</evidence>
<dbReference type="EMBL" id="CP134050">
    <property type="protein sequence ID" value="WNC12925.1"/>
    <property type="molecule type" value="Genomic_DNA"/>
</dbReference>
<evidence type="ECO:0000256" key="8">
    <source>
        <dbReference type="ARBA" id="ARBA00048505"/>
    </source>
</evidence>
<dbReference type="InterPro" id="IPR036866">
    <property type="entry name" value="RibonucZ/Hydroxyglut_hydro"/>
</dbReference>
<reference evidence="10 11" key="1">
    <citation type="submission" date="2023-09" db="EMBL/GenBank/DDBJ databases">
        <title>Complete Genome and Methylome dissection of Bacillus brevis NEB573 original source of BbsI restriction endonuclease.</title>
        <authorList>
            <person name="Fomenkov A."/>
            <person name="Roberts R.D."/>
        </authorList>
    </citation>
    <scope>NUCLEOTIDE SEQUENCE [LARGE SCALE GENOMIC DNA]</scope>
    <source>
        <strain evidence="10 11">NEB573</strain>
    </source>
</reference>
<name>A0ABY9SYM9_BREBE</name>
<evidence type="ECO:0000256" key="7">
    <source>
        <dbReference type="ARBA" id="ARBA00034301"/>
    </source>
</evidence>
<dbReference type="SMART" id="SM00849">
    <property type="entry name" value="Lactamase_B"/>
    <property type="match status" value="1"/>
</dbReference>
<evidence type="ECO:0000313" key="10">
    <source>
        <dbReference type="EMBL" id="WNC12925.1"/>
    </source>
</evidence>
<dbReference type="SUPFAM" id="SSF56281">
    <property type="entry name" value="Metallo-hydrolase/oxidoreductase"/>
    <property type="match status" value="1"/>
</dbReference>
<dbReference type="PANTHER" id="PTHR42978:SF2">
    <property type="entry name" value="102 KBASES UNSTABLE REGION: FROM 1 TO 119443"/>
    <property type="match status" value="1"/>
</dbReference>
<dbReference type="InterPro" id="IPR001279">
    <property type="entry name" value="Metallo-B-lactamas"/>
</dbReference>
<evidence type="ECO:0000313" key="11">
    <source>
        <dbReference type="Proteomes" id="UP001256827"/>
    </source>
</evidence>
<dbReference type="InterPro" id="IPR051013">
    <property type="entry name" value="MBL_superfamily_lactonases"/>
</dbReference>
<gene>
    <name evidence="10" type="ORF">RGB73_19645</name>
</gene>
<dbReference type="PANTHER" id="PTHR42978">
    <property type="entry name" value="QUORUM-QUENCHING LACTONASE YTNP-RELATED-RELATED"/>
    <property type="match status" value="1"/>
</dbReference>
<keyword evidence="5" id="KW-0862">Zinc</keyword>
<dbReference type="Proteomes" id="UP001256827">
    <property type="component" value="Chromosome"/>
</dbReference>
<protein>
    <submittedName>
        <fullName evidence="10">MBL fold metallo-hydrolase</fullName>
    </submittedName>
</protein>
<accession>A0ABY9SYM9</accession>
<dbReference type="Pfam" id="PF00753">
    <property type="entry name" value="Lactamase_B"/>
    <property type="match status" value="1"/>
</dbReference>